<feature type="transmembrane region" description="Helical" evidence="6">
    <location>
        <begin position="213"/>
        <end position="236"/>
    </location>
</feature>
<evidence type="ECO:0000259" key="7">
    <source>
        <dbReference type="PROSITE" id="PS50850"/>
    </source>
</evidence>
<reference evidence="8 9" key="1">
    <citation type="submission" date="2019-02" db="EMBL/GenBank/DDBJ databases">
        <title>Kribbella capetownensis sp. nov. and Kribbella speibonae sp. nov., isolated from soil.</title>
        <authorList>
            <person name="Curtis S.M."/>
            <person name="Norton I."/>
            <person name="Everest G.J."/>
            <person name="Meyers P.R."/>
        </authorList>
    </citation>
    <scope>NUCLEOTIDE SEQUENCE [LARGE SCALE GENOMIC DNA]</scope>
    <source>
        <strain evidence="8 9">YM53</strain>
    </source>
</reference>
<evidence type="ECO:0000256" key="1">
    <source>
        <dbReference type="ARBA" id="ARBA00004651"/>
    </source>
</evidence>
<dbReference type="AlphaFoldDB" id="A0A4R0K2B2"/>
<feature type="transmembrane region" description="Helical" evidence="6">
    <location>
        <begin position="103"/>
        <end position="121"/>
    </location>
</feature>
<comment type="subcellular location">
    <subcellularLocation>
        <location evidence="1">Cell membrane</location>
        <topology evidence="1">Multi-pass membrane protein</topology>
    </subcellularLocation>
</comment>
<dbReference type="OrthoDB" id="9815525at2"/>
<dbReference type="InterPro" id="IPR020846">
    <property type="entry name" value="MFS_dom"/>
</dbReference>
<dbReference type="PANTHER" id="PTHR23513">
    <property type="entry name" value="INTEGRAL MEMBRANE EFFLUX PROTEIN-RELATED"/>
    <property type="match status" value="1"/>
</dbReference>
<dbReference type="PANTHER" id="PTHR23513:SF6">
    <property type="entry name" value="MAJOR FACILITATOR SUPERFAMILY ASSOCIATED DOMAIN-CONTAINING PROTEIN"/>
    <property type="match status" value="1"/>
</dbReference>
<evidence type="ECO:0000256" key="3">
    <source>
        <dbReference type="ARBA" id="ARBA00022692"/>
    </source>
</evidence>
<organism evidence="8 9">
    <name type="scientific">Kribbella capetownensis</name>
    <dbReference type="NCBI Taxonomy" id="1572659"/>
    <lineage>
        <taxon>Bacteria</taxon>
        <taxon>Bacillati</taxon>
        <taxon>Actinomycetota</taxon>
        <taxon>Actinomycetes</taxon>
        <taxon>Propionibacteriales</taxon>
        <taxon>Kribbellaceae</taxon>
        <taxon>Kribbella</taxon>
    </lineage>
</organism>
<dbReference type="GO" id="GO:0005886">
    <property type="term" value="C:plasma membrane"/>
    <property type="evidence" value="ECO:0007669"/>
    <property type="project" value="UniProtKB-SubCell"/>
</dbReference>
<evidence type="ECO:0000256" key="4">
    <source>
        <dbReference type="ARBA" id="ARBA00022989"/>
    </source>
</evidence>
<dbReference type="InterPro" id="IPR011701">
    <property type="entry name" value="MFS"/>
</dbReference>
<evidence type="ECO:0000313" key="9">
    <source>
        <dbReference type="Proteomes" id="UP000293342"/>
    </source>
</evidence>
<proteinExistence type="predicted"/>
<feature type="transmembrane region" description="Helical" evidence="6">
    <location>
        <begin position="48"/>
        <end position="69"/>
    </location>
</feature>
<keyword evidence="2" id="KW-1003">Cell membrane</keyword>
<feature type="transmembrane region" description="Helical" evidence="6">
    <location>
        <begin position="375"/>
        <end position="393"/>
    </location>
</feature>
<dbReference type="CDD" id="cd06173">
    <property type="entry name" value="MFS_MefA_like"/>
    <property type="match status" value="1"/>
</dbReference>
<evidence type="ECO:0000256" key="2">
    <source>
        <dbReference type="ARBA" id="ARBA00022475"/>
    </source>
</evidence>
<feature type="transmembrane region" description="Helical" evidence="6">
    <location>
        <begin position="21"/>
        <end position="42"/>
    </location>
</feature>
<dbReference type="GO" id="GO:0022857">
    <property type="term" value="F:transmembrane transporter activity"/>
    <property type="evidence" value="ECO:0007669"/>
    <property type="project" value="InterPro"/>
</dbReference>
<feature type="transmembrane region" description="Helical" evidence="6">
    <location>
        <begin position="149"/>
        <end position="169"/>
    </location>
</feature>
<gene>
    <name evidence="8" type="ORF">E0H75_06755</name>
</gene>
<evidence type="ECO:0000256" key="6">
    <source>
        <dbReference type="SAM" id="Phobius"/>
    </source>
</evidence>
<keyword evidence="4 6" id="KW-1133">Transmembrane helix</keyword>
<feature type="domain" description="Major facilitator superfamily (MFS) profile" evidence="7">
    <location>
        <begin position="11"/>
        <end position="399"/>
    </location>
</feature>
<dbReference type="Pfam" id="PF07690">
    <property type="entry name" value="MFS_1"/>
    <property type="match status" value="1"/>
</dbReference>
<sequence length="412" mass="42249">MSGRGLLRNGDYLKLLSGQTISSLGSAMSTFVFTLLAMAITGSPAQSGLVGAAYALGATLSSLPAGALVDRTSRRVVLISCGVTGAVLYGSVVVAGWMDDLTIWHLIVVALGSGMSTAFFMPAQNAALRQIVPPEDIGTAVAANQGRMYVASLAGAPLGGLLFAVGRMVPVAIDALSYLVMSGLLALIRHPLGAPETRDAKPEPMLRSIRSGITWLFAQPALRTIALVATALNFAANGTVLVLILDLQQRGVRPSVIGLLETGMGVGGLLGAILTPKLLAMFSTGAIAIVGSWIVACTFTATAFTSAPAALIVLLSLAMLLLPALNSGLFGYQMLITPDHLQGRAQSAVMFLATSTQPLAPALGGVMLASFGHRTAVGVLGAILTVASLLLTLSRPIRSIPLLSEVKAATPV</sequence>
<feature type="transmembrane region" description="Helical" evidence="6">
    <location>
        <begin position="286"/>
        <end position="304"/>
    </location>
</feature>
<evidence type="ECO:0000313" key="8">
    <source>
        <dbReference type="EMBL" id="TCC53400.1"/>
    </source>
</evidence>
<feature type="transmembrane region" description="Helical" evidence="6">
    <location>
        <begin position="76"/>
        <end position="97"/>
    </location>
</feature>
<dbReference type="Proteomes" id="UP000293342">
    <property type="component" value="Unassembled WGS sequence"/>
</dbReference>
<keyword evidence="9" id="KW-1185">Reference proteome</keyword>
<feature type="transmembrane region" description="Helical" evidence="6">
    <location>
        <begin position="348"/>
        <end position="369"/>
    </location>
</feature>
<comment type="caution">
    <text evidence="8">The sequence shown here is derived from an EMBL/GenBank/DDBJ whole genome shotgun (WGS) entry which is preliminary data.</text>
</comment>
<protein>
    <submittedName>
        <fullName evidence="8">MFS transporter</fullName>
    </submittedName>
</protein>
<dbReference type="Gene3D" id="1.20.1250.20">
    <property type="entry name" value="MFS general substrate transporter like domains"/>
    <property type="match status" value="1"/>
</dbReference>
<dbReference type="SUPFAM" id="SSF103473">
    <property type="entry name" value="MFS general substrate transporter"/>
    <property type="match status" value="1"/>
</dbReference>
<feature type="transmembrane region" description="Helical" evidence="6">
    <location>
        <begin position="310"/>
        <end position="336"/>
    </location>
</feature>
<accession>A0A4R0K2B2</accession>
<dbReference type="EMBL" id="SJKD01000001">
    <property type="protein sequence ID" value="TCC53400.1"/>
    <property type="molecule type" value="Genomic_DNA"/>
</dbReference>
<name>A0A4R0K2B2_9ACTN</name>
<evidence type="ECO:0000256" key="5">
    <source>
        <dbReference type="ARBA" id="ARBA00023136"/>
    </source>
</evidence>
<dbReference type="PROSITE" id="PS50850">
    <property type="entry name" value="MFS"/>
    <property type="match status" value="1"/>
</dbReference>
<keyword evidence="5 6" id="KW-0472">Membrane</keyword>
<dbReference type="InterPro" id="IPR036259">
    <property type="entry name" value="MFS_trans_sf"/>
</dbReference>
<keyword evidence="3 6" id="KW-0812">Transmembrane</keyword>
<dbReference type="RefSeq" id="WP_131512267.1">
    <property type="nucleotide sequence ID" value="NZ_SJKD01000001.1"/>
</dbReference>
<feature type="transmembrane region" description="Helical" evidence="6">
    <location>
        <begin position="256"/>
        <end position="274"/>
    </location>
</feature>